<dbReference type="SMART" id="SM00028">
    <property type="entry name" value="TPR"/>
    <property type="match status" value="5"/>
</dbReference>
<organism evidence="1 2">
    <name type="scientific">Shouchella clausii</name>
    <name type="common">Alkalihalobacillus clausii</name>
    <dbReference type="NCBI Taxonomy" id="79880"/>
    <lineage>
        <taxon>Bacteria</taxon>
        <taxon>Bacillati</taxon>
        <taxon>Bacillota</taxon>
        <taxon>Bacilli</taxon>
        <taxon>Bacillales</taxon>
        <taxon>Bacillaceae</taxon>
        <taxon>Shouchella</taxon>
    </lineage>
</organism>
<dbReference type="Gene3D" id="1.25.40.10">
    <property type="entry name" value="Tetratricopeptide repeat domain"/>
    <property type="match status" value="1"/>
</dbReference>
<dbReference type="Pfam" id="PF18801">
    <property type="entry name" value="RapH_N"/>
    <property type="match status" value="1"/>
</dbReference>
<gene>
    <name evidence="1" type="ORF">CHH72_09790</name>
</gene>
<comment type="caution">
    <text evidence="1">The sequence shown here is derived from an EMBL/GenBank/DDBJ whole genome shotgun (WGS) entry which is preliminary data.</text>
</comment>
<dbReference type="Proteomes" id="UP000216207">
    <property type="component" value="Unassembled WGS sequence"/>
</dbReference>
<name>A0A268P050_SHOCL</name>
<dbReference type="EMBL" id="NPCC01000011">
    <property type="protein sequence ID" value="PAE89122.1"/>
    <property type="molecule type" value="Genomic_DNA"/>
</dbReference>
<dbReference type="InterPro" id="IPR019734">
    <property type="entry name" value="TPR_rpt"/>
</dbReference>
<evidence type="ECO:0000313" key="1">
    <source>
        <dbReference type="EMBL" id="PAE89122.1"/>
    </source>
</evidence>
<dbReference type="RefSeq" id="WP_095326513.1">
    <property type="nucleotide sequence ID" value="NZ_NPCC01000011.1"/>
</dbReference>
<reference evidence="1 2" key="1">
    <citation type="submission" date="2017-07" db="EMBL/GenBank/DDBJ databases">
        <title>Isolation and whole genome analysis of endospore-forming bacteria from heroin.</title>
        <authorList>
            <person name="Kalinowski J."/>
            <person name="Ahrens B."/>
            <person name="Al-Dilaimi A."/>
            <person name="Winkler A."/>
            <person name="Wibberg D."/>
            <person name="Schleenbecker U."/>
            <person name="Ruckert C."/>
            <person name="Wolfel R."/>
            <person name="Grass G."/>
        </authorList>
    </citation>
    <scope>NUCLEOTIDE SEQUENCE [LARGE SCALE GENOMIC DNA]</scope>
    <source>
        <strain evidence="1 2">7539</strain>
    </source>
</reference>
<sequence>MSAILSPEEVSTIIAEWYSCIIARSVEQANELKEKAENMIKTMEPNDRVIAYYSLVEFRHSIMAKQGGKDEKDDERIQQAGNMIEDSIDHTLKYLYLFVSGQNEFIKERYQSAIRLFRKAERLLEYINDEAEEAEFYYYMGSSLYRINQYPYAASYIEEALLAFNRLGYIERAVYCQVILGGIYSEAGQHEKVRKLLEEALSISNNYPMAQVAVLRIIGLDALRKKAYQKAKEYFEKSLSYPECTETILGVKSEYNLANTLFRIGLFNEALPHLTKAYAGAQSYNNHEYQARCIATYGLYVNSNPEEIDQAIKSLSESDMNFEIEEIAEEAATFFKQKGEQELAWKYLNVAYRARQNLSNIGVDQP</sequence>
<accession>A0A268P050</accession>
<proteinExistence type="predicted"/>
<dbReference type="AlphaFoldDB" id="A0A268P050"/>
<dbReference type="SUPFAM" id="SSF48452">
    <property type="entry name" value="TPR-like"/>
    <property type="match status" value="1"/>
</dbReference>
<evidence type="ECO:0000313" key="2">
    <source>
        <dbReference type="Proteomes" id="UP000216207"/>
    </source>
</evidence>
<protein>
    <submittedName>
        <fullName evidence="1">Aspartate phosphatase</fullName>
    </submittedName>
</protein>
<dbReference type="InterPro" id="IPR011990">
    <property type="entry name" value="TPR-like_helical_dom_sf"/>
</dbReference>